<dbReference type="Gene3D" id="3.10.129.10">
    <property type="entry name" value="Hotdog Thioesterase"/>
    <property type="match status" value="1"/>
</dbReference>
<proteinExistence type="inferred from homology"/>
<sequence length="201" mass="21903">MDALLCVSTGTWSTVPLTLRALKCASFLQADSYCEQQLRFAGAQALFEAYINTSDGIRTGKRMEHLNSLASSIAYKCMPGPVKCIAVHATLSFYLVTASVDRLGMMLAYMSPVPGLRLSSQSVYVGHSSIYDAVRIEALNSDGPDETVVLGRFCTVVCRDSKTHRDGTFCSTTRTSSLVFCPRGLSRGMRTPDTYDREAAV</sequence>
<organism evidence="3 4">
    <name type="scientific">Phanerochaete sordida</name>
    <dbReference type="NCBI Taxonomy" id="48140"/>
    <lineage>
        <taxon>Eukaryota</taxon>
        <taxon>Fungi</taxon>
        <taxon>Dikarya</taxon>
        <taxon>Basidiomycota</taxon>
        <taxon>Agaricomycotina</taxon>
        <taxon>Agaricomycetes</taxon>
        <taxon>Polyporales</taxon>
        <taxon>Phanerochaetaceae</taxon>
        <taxon>Phanerochaete</taxon>
    </lineage>
</organism>
<keyword evidence="4" id="KW-1185">Reference proteome</keyword>
<dbReference type="AlphaFoldDB" id="A0A9P3GJH0"/>
<evidence type="ECO:0000256" key="2">
    <source>
        <dbReference type="ARBA" id="ARBA00022801"/>
    </source>
</evidence>
<dbReference type="InterPro" id="IPR029069">
    <property type="entry name" value="HotDog_dom_sf"/>
</dbReference>
<dbReference type="PANTHER" id="PTHR12655:SF0">
    <property type="entry name" value="ACYL-COENZYME A THIOESTERASE 9, MITOCHONDRIAL"/>
    <property type="match status" value="1"/>
</dbReference>
<dbReference type="SUPFAM" id="SSF54637">
    <property type="entry name" value="Thioesterase/thiol ester dehydrase-isomerase"/>
    <property type="match status" value="1"/>
</dbReference>
<accession>A0A9P3GJH0</accession>
<comment type="similarity">
    <text evidence="1">Belongs to the acyl coenzyme A hydrolase family.</text>
</comment>
<evidence type="ECO:0000256" key="1">
    <source>
        <dbReference type="ARBA" id="ARBA00010458"/>
    </source>
</evidence>
<dbReference type="GO" id="GO:0006637">
    <property type="term" value="P:acyl-CoA metabolic process"/>
    <property type="evidence" value="ECO:0007669"/>
    <property type="project" value="TreeGrafter"/>
</dbReference>
<dbReference type="OrthoDB" id="331699at2759"/>
<comment type="caution">
    <text evidence="3">The sequence shown here is derived from an EMBL/GenBank/DDBJ whole genome shotgun (WGS) entry which is preliminary data.</text>
</comment>
<evidence type="ECO:0000313" key="4">
    <source>
        <dbReference type="Proteomes" id="UP000703269"/>
    </source>
</evidence>
<gene>
    <name evidence="3" type="ORF">PsYK624_122610</name>
</gene>
<dbReference type="GO" id="GO:0005739">
    <property type="term" value="C:mitochondrion"/>
    <property type="evidence" value="ECO:0007669"/>
    <property type="project" value="TreeGrafter"/>
</dbReference>
<evidence type="ECO:0000313" key="3">
    <source>
        <dbReference type="EMBL" id="GJE96068.1"/>
    </source>
</evidence>
<name>A0A9P3GJH0_9APHY</name>
<protein>
    <submittedName>
        <fullName evidence="3">Uncharacterized protein</fullName>
    </submittedName>
</protein>
<dbReference type="Proteomes" id="UP000703269">
    <property type="component" value="Unassembled WGS sequence"/>
</dbReference>
<dbReference type="PANTHER" id="PTHR12655">
    <property type="entry name" value="ACYL-COA THIOESTERASE"/>
    <property type="match status" value="1"/>
</dbReference>
<keyword evidence="2" id="KW-0378">Hydrolase</keyword>
<dbReference type="EMBL" id="BPQB01000055">
    <property type="protein sequence ID" value="GJE96068.1"/>
    <property type="molecule type" value="Genomic_DNA"/>
</dbReference>
<reference evidence="3 4" key="1">
    <citation type="submission" date="2021-08" db="EMBL/GenBank/DDBJ databases">
        <title>Draft Genome Sequence of Phanerochaete sordida strain YK-624.</title>
        <authorList>
            <person name="Mori T."/>
            <person name="Dohra H."/>
            <person name="Suzuki T."/>
            <person name="Kawagishi H."/>
            <person name="Hirai H."/>
        </authorList>
    </citation>
    <scope>NUCLEOTIDE SEQUENCE [LARGE SCALE GENOMIC DNA]</scope>
    <source>
        <strain evidence="3 4">YK-624</strain>
    </source>
</reference>
<dbReference type="GO" id="GO:0047617">
    <property type="term" value="F:fatty acyl-CoA hydrolase activity"/>
    <property type="evidence" value="ECO:0007669"/>
    <property type="project" value="TreeGrafter"/>
</dbReference>